<accession>A0A930HD51</accession>
<dbReference type="EMBL" id="JABZQH010000172">
    <property type="protein sequence ID" value="MBF1352478.1"/>
    <property type="molecule type" value="Genomic_DNA"/>
</dbReference>
<reference evidence="2" key="1">
    <citation type="submission" date="2020-04" db="EMBL/GenBank/DDBJ databases">
        <title>Deep metagenomics examines the oral microbiome during advanced dental caries in children, revealing novel taxa and co-occurrences with host molecules.</title>
        <authorList>
            <person name="Baker J.L."/>
            <person name="Morton J.T."/>
            <person name="Dinis M."/>
            <person name="Alvarez R."/>
            <person name="Tran N.C."/>
            <person name="Knight R."/>
            <person name="Edlund A."/>
        </authorList>
    </citation>
    <scope>NUCLEOTIDE SEQUENCE</scope>
    <source>
        <strain evidence="2">JCVI_24_bin.8</strain>
    </source>
</reference>
<dbReference type="Proteomes" id="UP000722050">
    <property type="component" value="Unassembled WGS sequence"/>
</dbReference>
<feature type="transmembrane region" description="Helical" evidence="1">
    <location>
        <begin position="125"/>
        <end position="145"/>
    </location>
</feature>
<keyword evidence="1" id="KW-0812">Transmembrane</keyword>
<comment type="caution">
    <text evidence="2">The sequence shown here is derived from an EMBL/GenBank/DDBJ whole genome shotgun (WGS) entry which is preliminary data.</text>
</comment>
<evidence type="ECO:0000313" key="3">
    <source>
        <dbReference type="Proteomes" id="UP000722050"/>
    </source>
</evidence>
<dbReference type="AlphaFoldDB" id="A0A930HD51"/>
<gene>
    <name evidence="2" type="ORF">HXM71_05095</name>
</gene>
<sequence length="238" mass="27502">MRKKYNDQAIRNFVSGKGSVMTEEGKRKAQKDKSAKISLCLILAMCLIFSISNAVQWNDVVVRCIFATQMAITAIWMVISKFCFGVKLYSSAAPQSKVYQIISIGFLLIIIDLMFIGGFRGLYRGINILMLVIIVFLQIVISFIFERKRILSAIEDYDGIKKRPFENERDISKGLEYIVFSIIFLLAIRGHITIFSVIIIILETYTTIWLSRSLIEHIYKLYFANKYDMRDELFKNVL</sequence>
<feature type="transmembrane region" description="Helical" evidence="1">
    <location>
        <begin position="177"/>
        <end position="202"/>
    </location>
</feature>
<organism evidence="2 3">
    <name type="scientific">Mogibacterium diversum</name>
    <dbReference type="NCBI Taxonomy" id="114527"/>
    <lineage>
        <taxon>Bacteria</taxon>
        <taxon>Bacillati</taxon>
        <taxon>Bacillota</taxon>
        <taxon>Clostridia</taxon>
        <taxon>Peptostreptococcales</taxon>
        <taxon>Anaerovoracaceae</taxon>
        <taxon>Mogibacterium</taxon>
    </lineage>
</organism>
<keyword evidence="1" id="KW-0472">Membrane</keyword>
<keyword evidence="1" id="KW-1133">Transmembrane helix</keyword>
<feature type="transmembrane region" description="Helical" evidence="1">
    <location>
        <begin position="98"/>
        <end position="119"/>
    </location>
</feature>
<proteinExistence type="predicted"/>
<feature type="transmembrane region" description="Helical" evidence="1">
    <location>
        <begin position="60"/>
        <end position="86"/>
    </location>
</feature>
<evidence type="ECO:0000256" key="1">
    <source>
        <dbReference type="SAM" id="Phobius"/>
    </source>
</evidence>
<name>A0A930HD51_9FIRM</name>
<protein>
    <submittedName>
        <fullName evidence="2">Uncharacterized protein</fullName>
    </submittedName>
</protein>
<feature type="transmembrane region" description="Helical" evidence="1">
    <location>
        <begin position="35"/>
        <end position="54"/>
    </location>
</feature>
<evidence type="ECO:0000313" key="2">
    <source>
        <dbReference type="EMBL" id="MBF1352478.1"/>
    </source>
</evidence>